<feature type="region of interest" description="Disordered" evidence="1">
    <location>
        <begin position="323"/>
        <end position="404"/>
    </location>
</feature>
<reference evidence="4 5" key="1">
    <citation type="submission" date="2018-11" db="EMBL/GenBank/DDBJ databases">
        <title>Sequencing the genomes of 1000 actinobacteria strains.</title>
        <authorList>
            <person name="Klenk H.-P."/>
        </authorList>
    </citation>
    <scope>NUCLEOTIDE SEQUENCE [LARGE SCALE GENOMIC DNA]</scope>
    <source>
        <strain evidence="4 5">DSM 44781</strain>
    </source>
</reference>
<keyword evidence="2" id="KW-1133">Transmembrane helix</keyword>
<evidence type="ECO:0008006" key="6">
    <source>
        <dbReference type="Google" id="ProtNLM"/>
    </source>
</evidence>
<name>A0A3N4RQY4_9ACTN</name>
<evidence type="ECO:0000256" key="1">
    <source>
        <dbReference type="SAM" id="MobiDB-lite"/>
    </source>
</evidence>
<feature type="signal peptide" evidence="3">
    <location>
        <begin position="1"/>
        <end position="29"/>
    </location>
</feature>
<sequence length="441" mass="43425">MRTATGAPRRVLSAGVAVAAVGAGAFAFAAGARAESQPVTFQLRDLVIQPGESERPLAPGGGVYGIADGTWVFAVSAKPLTDAGAALELPAGLSVKVGAGSGSSACAAVAGAAGVYSCDSTPPNIYSSPLIGASDAAKDGTVAYYGAVFVPRGGSVADAVAGVKTSGSSPADGPTGVQAARITVETPGHVARNTLRLTTPDLPAGGTVTQQVQVHAVDPGKLQLFFGSAAGQPSWPSFPASVGVKAADAAAAPAGSCRHVTSELNSPTTIIWCDLPAGDSTVSYTLAAQPELVSWKVDVRAEYQVLTWGAGNPEAHGTFAFLGTAPAPTASPTATPTEPGATPDPTATPTPTVPEHPAPTAAAATVTVTATPAPAGSPSATTAAPAALRPGGGDDGTLASTGADDLTPTLGGGLALVSGGLLTLVALHRRRGTHRRRRAHH</sequence>
<gene>
    <name evidence="4" type="ORF">EDD38_1769</name>
</gene>
<keyword evidence="5" id="KW-1185">Reference proteome</keyword>
<feature type="compositionally biased region" description="Pro residues" evidence="1">
    <location>
        <begin position="346"/>
        <end position="357"/>
    </location>
</feature>
<keyword evidence="2" id="KW-0812">Transmembrane</keyword>
<accession>A0A3N4RQY4</accession>
<evidence type="ECO:0000256" key="2">
    <source>
        <dbReference type="SAM" id="Phobius"/>
    </source>
</evidence>
<evidence type="ECO:0000313" key="5">
    <source>
        <dbReference type="Proteomes" id="UP000266906"/>
    </source>
</evidence>
<protein>
    <recommendedName>
        <fullName evidence="6">LPXTG-motif cell wall-anchored protein</fullName>
    </recommendedName>
</protein>
<evidence type="ECO:0000313" key="4">
    <source>
        <dbReference type="EMBL" id="RPE33479.1"/>
    </source>
</evidence>
<feature type="compositionally biased region" description="Low complexity" evidence="1">
    <location>
        <begin position="358"/>
        <end position="387"/>
    </location>
</feature>
<dbReference type="EMBL" id="RKQG01000001">
    <property type="protein sequence ID" value="RPE33479.1"/>
    <property type="molecule type" value="Genomic_DNA"/>
</dbReference>
<feature type="transmembrane region" description="Helical" evidence="2">
    <location>
        <begin position="410"/>
        <end position="428"/>
    </location>
</feature>
<dbReference type="RefSeq" id="WP_123817799.1">
    <property type="nucleotide sequence ID" value="NZ_RKQG01000001.1"/>
</dbReference>
<keyword evidence="3" id="KW-0732">Signal</keyword>
<keyword evidence="2" id="KW-0472">Membrane</keyword>
<feature type="compositionally biased region" description="Low complexity" evidence="1">
    <location>
        <begin position="323"/>
        <end position="345"/>
    </location>
</feature>
<dbReference type="Proteomes" id="UP000266906">
    <property type="component" value="Unassembled WGS sequence"/>
</dbReference>
<evidence type="ECO:0000256" key="3">
    <source>
        <dbReference type="SAM" id="SignalP"/>
    </source>
</evidence>
<organism evidence="4 5">
    <name type="scientific">Kitasatospora cineracea</name>
    <dbReference type="NCBI Taxonomy" id="88074"/>
    <lineage>
        <taxon>Bacteria</taxon>
        <taxon>Bacillati</taxon>
        <taxon>Actinomycetota</taxon>
        <taxon>Actinomycetes</taxon>
        <taxon>Kitasatosporales</taxon>
        <taxon>Streptomycetaceae</taxon>
        <taxon>Kitasatospora</taxon>
    </lineage>
</organism>
<comment type="caution">
    <text evidence="4">The sequence shown here is derived from an EMBL/GenBank/DDBJ whole genome shotgun (WGS) entry which is preliminary data.</text>
</comment>
<feature type="chain" id="PRO_5039642974" description="LPXTG-motif cell wall-anchored protein" evidence="3">
    <location>
        <begin position="30"/>
        <end position="441"/>
    </location>
</feature>
<proteinExistence type="predicted"/>
<dbReference type="AlphaFoldDB" id="A0A3N4RQY4"/>